<proteinExistence type="predicted"/>
<sequence>MTEETMNKGYTHMDYRKAKIIHLVDGSQEEHFIYKGKPITKEEADVIVDTYLLDSGRKFK</sequence>
<dbReference type="OrthoDB" id="9923464at2"/>
<dbReference type="RefSeq" id="WP_117442376.1">
    <property type="nucleotide sequence ID" value="NZ_JAJFEN010000007.1"/>
</dbReference>
<comment type="caution">
    <text evidence="1">The sequence shown here is derived from an EMBL/GenBank/DDBJ whole genome shotgun (WGS) entry which is preliminary data.</text>
</comment>
<gene>
    <name evidence="1" type="ORF">DXA38_05770</name>
</gene>
<reference evidence="1 2" key="1">
    <citation type="submission" date="2018-08" db="EMBL/GenBank/DDBJ databases">
        <title>A genome reference for cultivated species of the human gut microbiota.</title>
        <authorList>
            <person name="Zou Y."/>
            <person name="Xue W."/>
            <person name="Luo G."/>
        </authorList>
    </citation>
    <scope>NUCLEOTIDE SEQUENCE [LARGE SCALE GENOMIC DNA]</scope>
    <source>
        <strain evidence="1 2">OF01-2LB</strain>
    </source>
</reference>
<accession>A0A3E2W0D5</accession>
<dbReference type="EMBL" id="QVEV01000005">
    <property type="protein sequence ID" value="RGC17340.1"/>
    <property type="molecule type" value="Genomic_DNA"/>
</dbReference>
<protein>
    <submittedName>
        <fullName evidence="1">Uncharacterized protein</fullName>
    </submittedName>
</protein>
<dbReference type="AlphaFoldDB" id="A0A3E2W0D5"/>
<name>A0A3E2W0D5_CLOIN</name>
<evidence type="ECO:0000313" key="2">
    <source>
        <dbReference type="Proteomes" id="UP000260025"/>
    </source>
</evidence>
<dbReference type="Proteomes" id="UP000260025">
    <property type="component" value="Unassembled WGS sequence"/>
</dbReference>
<evidence type="ECO:0000313" key="1">
    <source>
        <dbReference type="EMBL" id="RGC17340.1"/>
    </source>
</evidence>
<organism evidence="1 2">
    <name type="scientific">Clostridium innocuum</name>
    <dbReference type="NCBI Taxonomy" id="1522"/>
    <lineage>
        <taxon>Bacteria</taxon>
        <taxon>Bacillati</taxon>
        <taxon>Bacillota</taxon>
        <taxon>Clostridia</taxon>
        <taxon>Eubacteriales</taxon>
        <taxon>Clostridiaceae</taxon>
        <taxon>Clostridium</taxon>
    </lineage>
</organism>